<dbReference type="Proteomes" id="UP001154420">
    <property type="component" value="Unassembled WGS sequence"/>
</dbReference>
<dbReference type="SUPFAM" id="SSF55890">
    <property type="entry name" value="Sporulation response regulatory protein Spo0B"/>
    <property type="match status" value="1"/>
</dbReference>
<evidence type="ECO:0000256" key="2">
    <source>
        <dbReference type="ARBA" id="ARBA00022679"/>
    </source>
</evidence>
<feature type="transmembrane region" description="Helical" evidence="4">
    <location>
        <begin position="113"/>
        <end position="132"/>
    </location>
</feature>
<keyword evidence="4" id="KW-1133">Transmembrane helix</keyword>
<dbReference type="Gene3D" id="3.30.565.10">
    <property type="entry name" value="Histidine kinase-like ATPase, C-terminal domain"/>
    <property type="match status" value="1"/>
</dbReference>
<dbReference type="InterPro" id="IPR036890">
    <property type="entry name" value="HATPase_C_sf"/>
</dbReference>
<dbReference type="InterPro" id="IPR032834">
    <property type="entry name" value="NatK-like_C"/>
</dbReference>
<keyword evidence="3" id="KW-0418">Kinase</keyword>
<proteinExistence type="predicted"/>
<sequence length="438" mass="49981">MNSYLSLLFSFFLFAITIRNIWPQKMGLKGFAALYALMSFAALPIPLLTYKLYGLFGVLLAVCLYGLAAYQDTRPKNICMGLFGCVLAVILDNVFVGVRHLLPFMDSLEENFYGDFCIAALQMILYYAMTLLCGRAIRWGLLSRRGILQIQQVWYLIDAALLLFVIVFFFHTEVGAEVPLFADRMYYHVMLFAGYFMVAVFLSLAMFGAYREKMRTETRQRAFADLQDYTHNLETMYDGLRSFKHDYINILTSLSGYIENGDMEKLKDFFEEKILPTQKMITQGDYKLNQLGNIAVLEIKSLLSAKMIYAHEMGINVTIDIPDQIPCFSMDTVDLARLLGIFLDNAVEAAMETKRPEVGLNMIQNPDTVAIIIRNSMEEGDLALQKLKQQGFTTKEGHTGIGLANAQKIIRSYDNILWETTKKDGCFTQYLEIERKEV</sequence>
<evidence type="ECO:0000256" key="4">
    <source>
        <dbReference type="SAM" id="Phobius"/>
    </source>
</evidence>
<feature type="transmembrane region" description="Helical" evidence="4">
    <location>
        <begin position="29"/>
        <end position="47"/>
    </location>
</feature>
<keyword evidence="1" id="KW-0597">Phosphoprotein</keyword>
<accession>A0A9X5BHB7</accession>
<keyword evidence="7" id="KW-1185">Reference proteome</keyword>
<evidence type="ECO:0000256" key="3">
    <source>
        <dbReference type="ARBA" id="ARBA00022777"/>
    </source>
</evidence>
<feature type="transmembrane region" description="Helical" evidence="4">
    <location>
        <begin position="82"/>
        <end position="101"/>
    </location>
</feature>
<dbReference type="Pfam" id="PF14501">
    <property type="entry name" value="HATPase_c_5"/>
    <property type="match status" value="1"/>
</dbReference>
<feature type="transmembrane region" description="Helical" evidence="4">
    <location>
        <begin position="153"/>
        <end position="170"/>
    </location>
</feature>
<reference evidence="6" key="1">
    <citation type="submission" date="2018-09" db="EMBL/GenBank/DDBJ databases">
        <title>Murine metabolic-syndrome-specific gut microbial biobank.</title>
        <authorList>
            <person name="Liu C."/>
        </authorList>
    </citation>
    <scope>NUCLEOTIDE SEQUENCE</scope>
    <source>
        <strain evidence="6">D42-62</strain>
    </source>
</reference>
<gene>
    <name evidence="6" type="ORF">D5281_16035</name>
</gene>
<keyword evidence="4" id="KW-0472">Membrane</keyword>
<feature type="transmembrane region" description="Helical" evidence="4">
    <location>
        <begin position="185"/>
        <end position="210"/>
    </location>
</feature>
<comment type="caution">
    <text evidence="6">The sequence shown here is derived from an EMBL/GenBank/DDBJ whole genome shotgun (WGS) entry which is preliminary data.</text>
</comment>
<dbReference type="GO" id="GO:0000155">
    <property type="term" value="F:phosphorelay sensor kinase activity"/>
    <property type="evidence" value="ECO:0007669"/>
    <property type="project" value="InterPro"/>
</dbReference>
<dbReference type="SUPFAM" id="SSF55874">
    <property type="entry name" value="ATPase domain of HSP90 chaperone/DNA topoisomerase II/histidine kinase"/>
    <property type="match status" value="1"/>
</dbReference>
<keyword evidence="4" id="KW-0812">Transmembrane</keyword>
<name>A0A9X5BHB7_9FIRM</name>
<protein>
    <submittedName>
        <fullName evidence="6">GHKL domain-containing protein</fullName>
    </submittedName>
</protein>
<feature type="transmembrane region" description="Helical" evidence="4">
    <location>
        <begin position="53"/>
        <end position="70"/>
    </location>
</feature>
<dbReference type="InterPro" id="IPR016120">
    <property type="entry name" value="Sig_transdc_His_kin_SpoOB"/>
</dbReference>
<keyword evidence="2" id="KW-0808">Transferase</keyword>
<evidence type="ECO:0000259" key="5">
    <source>
        <dbReference type="Pfam" id="PF14501"/>
    </source>
</evidence>
<dbReference type="AlphaFoldDB" id="A0A9X5BHB7"/>
<dbReference type="EMBL" id="QZDT01000029">
    <property type="protein sequence ID" value="NBJ94054.1"/>
    <property type="molecule type" value="Genomic_DNA"/>
</dbReference>
<dbReference type="GO" id="GO:0042802">
    <property type="term" value="F:identical protein binding"/>
    <property type="evidence" value="ECO:0007669"/>
    <property type="project" value="TreeGrafter"/>
</dbReference>
<dbReference type="OrthoDB" id="1656061at2"/>
<evidence type="ECO:0000313" key="6">
    <source>
        <dbReference type="EMBL" id="NBJ94054.1"/>
    </source>
</evidence>
<evidence type="ECO:0000313" key="7">
    <source>
        <dbReference type="Proteomes" id="UP001154420"/>
    </source>
</evidence>
<dbReference type="PANTHER" id="PTHR40448">
    <property type="entry name" value="TWO-COMPONENT SENSOR HISTIDINE KINASE"/>
    <property type="match status" value="1"/>
</dbReference>
<feature type="transmembrane region" description="Helical" evidence="4">
    <location>
        <begin position="6"/>
        <end position="22"/>
    </location>
</feature>
<dbReference type="RefSeq" id="WP_160561096.1">
    <property type="nucleotide sequence ID" value="NZ_QZDT01000029.1"/>
</dbReference>
<dbReference type="PANTHER" id="PTHR40448:SF1">
    <property type="entry name" value="TWO-COMPONENT SENSOR HISTIDINE KINASE"/>
    <property type="match status" value="1"/>
</dbReference>
<evidence type="ECO:0000256" key="1">
    <source>
        <dbReference type="ARBA" id="ARBA00022553"/>
    </source>
</evidence>
<organism evidence="6 7">
    <name type="scientific">Parablautia muri</name>
    <dbReference type="NCBI Taxonomy" id="2320879"/>
    <lineage>
        <taxon>Bacteria</taxon>
        <taxon>Bacillati</taxon>
        <taxon>Bacillota</taxon>
        <taxon>Clostridia</taxon>
        <taxon>Lachnospirales</taxon>
        <taxon>Lachnospiraceae</taxon>
        <taxon>Parablautia</taxon>
    </lineage>
</organism>
<feature type="domain" description="Sensor histidine kinase NatK-like C-terminal" evidence="5">
    <location>
        <begin position="330"/>
        <end position="433"/>
    </location>
</feature>